<name>A0A1H8IWE5_9RHOB</name>
<proteinExistence type="predicted"/>
<evidence type="ECO:0000313" key="2">
    <source>
        <dbReference type="Proteomes" id="UP000199054"/>
    </source>
</evidence>
<dbReference type="Proteomes" id="UP000199054">
    <property type="component" value="Unassembled WGS sequence"/>
</dbReference>
<sequence>MWIPYDIRSSLKAETAPETIRLSQADGSSRDFIVGFYLRNPVSQSWELDVVADTEPLDIPAGPGAPGAHIFIYGNEAGKLGEVIYQLPATSAEEALMTAHKDFQPRLMRYLAEIGRGMAIGGWRIQDMSHGARWRCTPFRPSAMELDFEALQPVERDLAPFVELFQRARNAFDAASRLMAGFAVLKAAQNRHPALANSGADLLRVTQEMLIHSGALAWPQPLQDLTLDQLIDLMHPHHDRLITPDRVLAPVPDDLPAQRSLAQLANLSDLIAHRLIQAEIRARSDSRAALAHAQATAMERLGTRRAGARA</sequence>
<dbReference type="RefSeq" id="WP_170851817.1">
    <property type="nucleotide sequence ID" value="NZ_CP067124.1"/>
</dbReference>
<evidence type="ECO:0000313" key="1">
    <source>
        <dbReference type="EMBL" id="SEN72953.1"/>
    </source>
</evidence>
<keyword evidence="2" id="KW-1185">Reference proteome</keyword>
<evidence type="ECO:0008006" key="3">
    <source>
        <dbReference type="Google" id="ProtNLM"/>
    </source>
</evidence>
<accession>A0A1H8IWE5</accession>
<dbReference type="InterPro" id="IPR035383">
    <property type="entry name" value="MauJ"/>
</dbReference>
<protein>
    <recommendedName>
        <fullName evidence="3">Methylamine utilization protein MauJ</fullName>
    </recommendedName>
</protein>
<organism evidence="1 2">
    <name type="scientific">Paracoccus alcaliphilus</name>
    <dbReference type="NCBI Taxonomy" id="34002"/>
    <lineage>
        <taxon>Bacteria</taxon>
        <taxon>Pseudomonadati</taxon>
        <taxon>Pseudomonadota</taxon>
        <taxon>Alphaproteobacteria</taxon>
        <taxon>Rhodobacterales</taxon>
        <taxon>Paracoccaceae</taxon>
        <taxon>Paracoccus</taxon>
    </lineage>
</organism>
<reference evidence="1 2" key="1">
    <citation type="submission" date="2016-10" db="EMBL/GenBank/DDBJ databases">
        <authorList>
            <person name="de Groot N.N."/>
        </authorList>
    </citation>
    <scope>NUCLEOTIDE SEQUENCE [LARGE SCALE GENOMIC DNA]</scope>
    <source>
        <strain evidence="1 2">DSM 8512</strain>
    </source>
</reference>
<gene>
    <name evidence="1" type="ORF">SAMN04489859_101489</name>
</gene>
<dbReference type="EMBL" id="FODE01000014">
    <property type="protein sequence ID" value="SEN72953.1"/>
    <property type="molecule type" value="Genomic_DNA"/>
</dbReference>
<dbReference type="AlphaFoldDB" id="A0A1H8IWE5"/>
<dbReference type="STRING" id="34002.SAMN04489859_101489"/>
<dbReference type="Pfam" id="PF17419">
    <property type="entry name" value="MauJ"/>
    <property type="match status" value="1"/>
</dbReference>